<evidence type="ECO:0000313" key="1">
    <source>
        <dbReference type="EMBL" id="SVD74806.1"/>
    </source>
</evidence>
<organism evidence="1">
    <name type="scientific">marine metagenome</name>
    <dbReference type="NCBI Taxonomy" id="408172"/>
    <lineage>
        <taxon>unclassified sequences</taxon>
        <taxon>metagenomes</taxon>
        <taxon>ecological metagenomes</taxon>
    </lineage>
</organism>
<dbReference type="EMBL" id="UINC01170656">
    <property type="protein sequence ID" value="SVD74806.1"/>
    <property type="molecule type" value="Genomic_DNA"/>
</dbReference>
<feature type="non-terminal residue" evidence="1">
    <location>
        <position position="42"/>
    </location>
</feature>
<name>A0A382XUU8_9ZZZZ</name>
<proteinExistence type="predicted"/>
<sequence>MHRLLFGISLISTFASGVFAEDSAAVESIKEVGGLALPMADG</sequence>
<accession>A0A382XUU8</accession>
<reference evidence="1" key="1">
    <citation type="submission" date="2018-05" db="EMBL/GenBank/DDBJ databases">
        <authorList>
            <person name="Lanie J.A."/>
            <person name="Ng W.-L."/>
            <person name="Kazmierczak K.M."/>
            <person name="Andrzejewski T.M."/>
            <person name="Davidsen T.M."/>
            <person name="Wayne K.J."/>
            <person name="Tettelin H."/>
            <person name="Glass J.I."/>
            <person name="Rusch D."/>
            <person name="Podicherti R."/>
            <person name="Tsui H.-C.T."/>
            <person name="Winkler M.E."/>
        </authorList>
    </citation>
    <scope>NUCLEOTIDE SEQUENCE</scope>
</reference>
<protein>
    <submittedName>
        <fullName evidence="1">Uncharacterized protein</fullName>
    </submittedName>
</protein>
<gene>
    <name evidence="1" type="ORF">METZ01_LOCUS427660</name>
</gene>
<dbReference type="AlphaFoldDB" id="A0A382XUU8"/>